<dbReference type="PROSITE" id="PS00058">
    <property type="entry name" value="DNA_MISMATCH_REPAIR_1"/>
    <property type="match status" value="1"/>
</dbReference>
<dbReference type="Pfam" id="PF13589">
    <property type="entry name" value="HATPase_c_3"/>
    <property type="match status" value="1"/>
</dbReference>
<dbReference type="GO" id="GO:0030983">
    <property type="term" value="F:mismatched DNA binding"/>
    <property type="evidence" value="ECO:0007669"/>
    <property type="project" value="InterPro"/>
</dbReference>
<dbReference type="PANTHER" id="PTHR10073:SF12">
    <property type="entry name" value="DNA MISMATCH REPAIR PROTEIN MLH1"/>
    <property type="match status" value="1"/>
</dbReference>
<dbReference type="GO" id="GO:0005524">
    <property type="term" value="F:ATP binding"/>
    <property type="evidence" value="ECO:0007669"/>
    <property type="project" value="InterPro"/>
</dbReference>
<dbReference type="Pfam" id="PF01119">
    <property type="entry name" value="DNA_mis_repair"/>
    <property type="match status" value="1"/>
</dbReference>
<feature type="domain" description="DNA mismatch repair protein S5" evidence="6">
    <location>
        <begin position="209"/>
        <end position="327"/>
    </location>
</feature>
<dbReference type="Gene3D" id="3.30.230.10">
    <property type="match status" value="1"/>
</dbReference>
<dbReference type="GO" id="GO:0032300">
    <property type="term" value="C:mismatch repair complex"/>
    <property type="evidence" value="ECO:0007669"/>
    <property type="project" value="InterPro"/>
</dbReference>
<gene>
    <name evidence="4 7" type="primary">mutL</name>
    <name evidence="7" type="ORF">D3Z33_13820</name>
</gene>
<dbReference type="InterPro" id="IPR020667">
    <property type="entry name" value="DNA_mismatch_repair_MutL"/>
</dbReference>
<dbReference type="Gene3D" id="3.30.1370.100">
    <property type="entry name" value="MutL, C-terminal domain, regulatory subdomain"/>
    <property type="match status" value="1"/>
</dbReference>
<accession>A0A845R103</accession>
<dbReference type="Gene3D" id="3.30.565.10">
    <property type="entry name" value="Histidine kinase-like ATPase, C-terminal domain"/>
    <property type="match status" value="1"/>
</dbReference>
<dbReference type="Pfam" id="PF08676">
    <property type="entry name" value="MutL_C"/>
    <property type="match status" value="1"/>
</dbReference>
<dbReference type="InterPro" id="IPR014790">
    <property type="entry name" value="MutL_C"/>
</dbReference>
<reference evidence="7 8" key="1">
    <citation type="submission" date="2018-08" db="EMBL/GenBank/DDBJ databases">
        <title>Murine metabolic-syndrome-specific gut microbial biobank.</title>
        <authorList>
            <person name="Liu C."/>
        </authorList>
    </citation>
    <scope>NUCLEOTIDE SEQUENCE [LARGE SCALE GENOMIC DNA]</scope>
    <source>
        <strain evidence="7 8">583</strain>
    </source>
</reference>
<keyword evidence="7" id="KW-0540">Nuclease</keyword>
<dbReference type="GO" id="GO:0140664">
    <property type="term" value="F:ATP-dependent DNA damage sensor activity"/>
    <property type="evidence" value="ECO:0007669"/>
    <property type="project" value="InterPro"/>
</dbReference>
<dbReference type="CDD" id="cd00782">
    <property type="entry name" value="MutL_Trans"/>
    <property type="match status" value="1"/>
</dbReference>
<dbReference type="GO" id="GO:0006298">
    <property type="term" value="P:mismatch repair"/>
    <property type="evidence" value="ECO:0007669"/>
    <property type="project" value="UniProtKB-UniRule"/>
</dbReference>
<dbReference type="InterPro" id="IPR002099">
    <property type="entry name" value="MutL/Mlh/PMS"/>
</dbReference>
<dbReference type="Proteomes" id="UP000467132">
    <property type="component" value="Unassembled WGS sequence"/>
</dbReference>
<evidence type="ECO:0000256" key="3">
    <source>
        <dbReference type="ARBA" id="ARBA00023204"/>
    </source>
</evidence>
<keyword evidence="3 4" id="KW-0234">DNA repair</keyword>
<keyword evidence="7" id="KW-0255">Endonuclease</keyword>
<dbReference type="OrthoDB" id="9763467at2"/>
<dbReference type="SUPFAM" id="SSF118116">
    <property type="entry name" value="DNA mismatch repair protein MutL"/>
    <property type="match status" value="1"/>
</dbReference>
<dbReference type="SMART" id="SM00853">
    <property type="entry name" value="MutL_C"/>
    <property type="match status" value="1"/>
</dbReference>
<feature type="domain" description="MutL C-terminal dimerisation" evidence="5">
    <location>
        <begin position="420"/>
        <end position="563"/>
    </location>
</feature>
<dbReference type="GO" id="GO:0004519">
    <property type="term" value="F:endonuclease activity"/>
    <property type="evidence" value="ECO:0007669"/>
    <property type="project" value="UniProtKB-KW"/>
</dbReference>
<dbReference type="NCBIfam" id="TIGR00585">
    <property type="entry name" value="mutl"/>
    <property type="match status" value="1"/>
</dbReference>
<comment type="caution">
    <text evidence="7">The sequence shown here is derived from an EMBL/GenBank/DDBJ whole genome shotgun (WGS) entry which is preliminary data.</text>
</comment>
<dbReference type="GO" id="GO:0016887">
    <property type="term" value="F:ATP hydrolysis activity"/>
    <property type="evidence" value="ECO:0007669"/>
    <property type="project" value="InterPro"/>
</dbReference>
<dbReference type="InterPro" id="IPR042121">
    <property type="entry name" value="MutL_C_regsub"/>
</dbReference>
<comment type="function">
    <text evidence="4">This protein is involved in the repair of mismatches in DNA. It is required for dam-dependent methyl-directed DNA mismatch repair. May act as a 'molecular matchmaker', a protein that promotes the formation of a stable complex between two or more DNA-binding proteins in an ATP-dependent manner without itself being part of a final effector complex.</text>
</comment>
<dbReference type="InterPro" id="IPR038973">
    <property type="entry name" value="MutL/Mlh/Pms-like"/>
</dbReference>
<dbReference type="SUPFAM" id="SSF55874">
    <property type="entry name" value="ATPase domain of HSP90 chaperone/DNA topoisomerase II/histidine kinase"/>
    <property type="match status" value="1"/>
</dbReference>
<dbReference type="InterPro" id="IPR013507">
    <property type="entry name" value="DNA_mismatch_S5_2-like"/>
</dbReference>
<evidence type="ECO:0000256" key="4">
    <source>
        <dbReference type="HAMAP-Rule" id="MF_00149"/>
    </source>
</evidence>
<sequence length="607" mass="69602">MKKINVLDDNTINKIAAGEVIERPSSIVKELIENSIDANARNITIEIKDGGKNYIRITDDGDGIYKDDIQLAFLRHSTSKISKSEDLLKVHSLGFRGEALASISSISMVELISKTIDEETGIMVEIHGGILQQESEVGSPKGTTIIVRNIFYNTPVRKKFLRSDSAESANITNIINKLALSNTDISFNYIKDNKNMIKTPGNGDLKSTIFSIYGKEHTESLISINYSSDLFSINGYISKPLFNRGNRNYELFFVNGRYVNSKLLSKAIEEAYKTLITINRYPVVYLYIKVDPKNIDVNVHPSKVEIRFNDDLKLIPKVTDIVKNRLFEFNLVPNITLENKNKQKTEEIIDILDDKPKNTEINKNNYNKPLLKKEYEVEDIEQINFVKEDKIETLDKSSVRENKKSIQDNDSSRVFPELNIIGRVFNTYIIGEDSISNTMYMIDQHAAHERIMYEKFRLQYEKESVVIQPLIVPRTINLSHYDYELILNNIELFNELGFDIEDFGRNSISIRGVPMLFGLPDNNNLFMDILDNLNENISNKYDLRAEKIIKMSCTNAIKAGDSMGHIEIKSLMNDLKKCENPFTCPHGRPITIKITKYEIEKMFKRIQ</sequence>
<dbReference type="RefSeq" id="WP_160198393.1">
    <property type="nucleotide sequence ID" value="NZ_QXXA01000016.1"/>
</dbReference>
<evidence type="ECO:0000259" key="6">
    <source>
        <dbReference type="SMART" id="SM01340"/>
    </source>
</evidence>
<dbReference type="InterPro" id="IPR042120">
    <property type="entry name" value="MutL_C_dimsub"/>
</dbReference>
<dbReference type="SMART" id="SM01340">
    <property type="entry name" value="DNA_mis_repair"/>
    <property type="match status" value="1"/>
</dbReference>
<organism evidence="7 8">
    <name type="scientific">Senegalia massiliensis</name>
    <dbReference type="NCBI Taxonomy" id="1720316"/>
    <lineage>
        <taxon>Bacteria</taxon>
        <taxon>Bacillati</taxon>
        <taxon>Bacillota</taxon>
        <taxon>Clostridia</taxon>
        <taxon>Eubacteriales</taxon>
        <taxon>Clostridiaceae</taxon>
        <taxon>Senegalia</taxon>
    </lineage>
</organism>
<keyword evidence="7" id="KW-0378">Hydrolase</keyword>
<evidence type="ECO:0000313" key="7">
    <source>
        <dbReference type="EMBL" id="NBI07934.1"/>
    </source>
</evidence>
<dbReference type="HAMAP" id="MF_00149">
    <property type="entry name" value="DNA_mis_repair"/>
    <property type="match status" value="1"/>
</dbReference>
<evidence type="ECO:0000313" key="8">
    <source>
        <dbReference type="Proteomes" id="UP000467132"/>
    </source>
</evidence>
<dbReference type="InterPro" id="IPR037198">
    <property type="entry name" value="MutL_C_sf"/>
</dbReference>
<evidence type="ECO:0000256" key="1">
    <source>
        <dbReference type="ARBA" id="ARBA00006082"/>
    </source>
</evidence>
<name>A0A845R103_9CLOT</name>
<dbReference type="AlphaFoldDB" id="A0A845R103"/>
<keyword evidence="2 4" id="KW-0227">DNA damage</keyword>
<dbReference type="InterPro" id="IPR014762">
    <property type="entry name" value="DNA_mismatch_repair_CS"/>
</dbReference>
<dbReference type="SUPFAM" id="SSF54211">
    <property type="entry name" value="Ribosomal protein S5 domain 2-like"/>
    <property type="match status" value="1"/>
</dbReference>
<dbReference type="InterPro" id="IPR036890">
    <property type="entry name" value="HATPase_C_sf"/>
</dbReference>
<dbReference type="InterPro" id="IPR020568">
    <property type="entry name" value="Ribosomal_Su5_D2-typ_SF"/>
</dbReference>
<dbReference type="FunFam" id="3.30.565.10:FF:000003">
    <property type="entry name" value="DNA mismatch repair endonuclease MutL"/>
    <property type="match status" value="1"/>
</dbReference>
<evidence type="ECO:0000259" key="5">
    <source>
        <dbReference type="SMART" id="SM00853"/>
    </source>
</evidence>
<dbReference type="EMBL" id="QXXA01000016">
    <property type="protein sequence ID" value="NBI07934.1"/>
    <property type="molecule type" value="Genomic_DNA"/>
</dbReference>
<dbReference type="CDD" id="cd16926">
    <property type="entry name" value="HATPase_MutL-MLH-PMS-like"/>
    <property type="match status" value="1"/>
</dbReference>
<dbReference type="InterPro" id="IPR014721">
    <property type="entry name" value="Ribsml_uS5_D2-typ_fold_subgr"/>
</dbReference>
<evidence type="ECO:0000256" key="2">
    <source>
        <dbReference type="ARBA" id="ARBA00022763"/>
    </source>
</evidence>
<proteinExistence type="inferred from homology"/>
<keyword evidence="8" id="KW-1185">Reference proteome</keyword>
<dbReference type="PANTHER" id="PTHR10073">
    <property type="entry name" value="DNA MISMATCH REPAIR PROTEIN MLH, PMS, MUTL"/>
    <property type="match status" value="1"/>
</dbReference>
<protein>
    <recommendedName>
        <fullName evidence="4">DNA mismatch repair protein MutL</fullName>
    </recommendedName>
</protein>
<comment type="similarity">
    <text evidence="1 4">Belongs to the DNA mismatch repair MutL/HexB family.</text>
</comment>
<dbReference type="Gene3D" id="3.30.1540.20">
    <property type="entry name" value="MutL, C-terminal domain, dimerisation subdomain"/>
    <property type="match status" value="1"/>
</dbReference>